<feature type="transmembrane region" description="Helical" evidence="2">
    <location>
        <begin position="21"/>
        <end position="40"/>
    </location>
</feature>
<evidence type="ECO:0000313" key="3">
    <source>
        <dbReference type="EMBL" id="KTS66070.1"/>
    </source>
</evidence>
<dbReference type="EMBL" id="VICF01000001">
    <property type="protein sequence ID" value="TQC76779.1"/>
    <property type="molecule type" value="Genomic_DNA"/>
</dbReference>
<evidence type="ECO:0000256" key="1">
    <source>
        <dbReference type="SAM" id="MobiDB-lite"/>
    </source>
</evidence>
<dbReference type="Proteomes" id="UP000071979">
    <property type="component" value="Unassembled WGS sequence"/>
</dbReference>
<feature type="compositionally biased region" description="Low complexity" evidence="1">
    <location>
        <begin position="84"/>
        <end position="109"/>
    </location>
</feature>
<dbReference type="EMBL" id="LDSE01000033">
    <property type="protein sequence ID" value="KTS66070.1"/>
    <property type="molecule type" value="Genomic_DNA"/>
</dbReference>
<dbReference type="RefSeq" id="WP_058757404.1">
    <property type="nucleotide sequence ID" value="NZ_CP106660.1"/>
</dbReference>
<keyword evidence="6" id="KW-1185">Reference proteome</keyword>
<comment type="caution">
    <text evidence="3">The sequence shown here is derived from an EMBL/GenBank/DDBJ whole genome shotgun (WGS) entry which is preliminary data.</text>
</comment>
<keyword evidence="2" id="KW-0812">Transmembrane</keyword>
<dbReference type="AlphaFoldDB" id="A0A8E1RW62"/>
<evidence type="ECO:0000313" key="4">
    <source>
        <dbReference type="EMBL" id="TQC76779.1"/>
    </source>
</evidence>
<organism evidence="3 5">
    <name type="scientific">Pantoea dispersa</name>
    <dbReference type="NCBI Taxonomy" id="59814"/>
    <lineage>
        <taxon>Bacteria</taxon>
        <taxon>Pseudomonadati</taxon>
        <taxon>Pseudomonadota</taxon>
        <taxon>Gammaproteobacteria</taxon>
        <taxon>Enterobacterales</taxon>
        <taxon>Erwiniaceae</taxon>
        <taxon>Pantoea</taxon>
    </lineage>
</organism>
<reference evidence="3 5" key="1">
    <citation type="journal article" date="2016" name="Front. Microbiol.">
        <title>Genomic Resource of Rice Seed Associated Bacteria.</title>
        <authorList>
            <person name="Midha S."/>
            <person name="Bansal K."/>
            <person name="Sharma S."/>
            <person name="Kumar N."/>
            <person name="Patil P.P."/>
            <person name="Chaudhry V."/>
            <person name="Patil P.B."/>
        </authorList>
    </citation>
    <scope>NUCLEOTIDE SEQUENCE [LARGE SCALE GENOMIC DNA]</scope>
    <source>
        <strain evidence="3 5">SA3</strain>
    </source>
</reference>
<proteinExistence type="predicted"/>
<keyword evidence="2" id="KW-0472">Membrane</keyword>
<sequence>MVQINSELLVRSHRRHLMLGGLLMLLSLLCVAMTILFLYVNNDANRRVEEIRQQYRAISDRREAKVAELTSQLVELQKKLDAQPPRSASHTTTPSTPPAGQQTAPQPRR</sequence>
<evidence type="ECO:0000313" key="5">
    <source>
        <dbReference type="Proteomes" id="UP000071979"/>
    </source>
</evidence>
<evidence type="ECO:0000256" key="2">
    <source>
        <dbReference type="SAM" id="Phobius"/>
    </source>
</evidence>
<reference evidence="4 6" key="2">
    <citation type="submission" date="2019-06" db="EMBL/GenBank/DDBJ databases">
        <title>Pantoea dispersa Assembly.</title>
        <authorList>
            <person name="Wang J."/>
        </authorList>
    </citation>
    <scope>NUCLEOTIDE SEQUENCE [LARGE SCALE GENOMIC DNA]</scope>
    <source>
        <strain evidence="6">bio</strain>
        <strain evidence="4">Bio</strain>
    </source>
</reference>
<gene>
    <name evidence="4" type="ORF">FK492_01880</name>
    <name evidence="3" type="ORF">SA3R_19005</name>
</gene>
<feature type="region of interest" description="Disordered" evidence="1">
    <location>
        <begin position="77"/>
        <end position="109"/>
    </location>
</feature>
<evidence type="ECO:0000313" key="6">
    <source>
        <dbReference type="Proteomes" id="UP000319715"/>
    </source>
</evidence>
<keyword evidence="2" id="KW-1133">Transmembrane helix</keyword>
<dbReference type="Proteomes" id="UP000319715">
    <property type="component" value="Unassembled WGS sequence"/>
</dbReference>
<name>A0A8E1RW62_9GAMM</name>
<protein>
    <submittedName>
        <fullName evidence="3">Uncharacterized protein</fullName>
    </submittedName>
</protein>
<accession>A0A8E1RW62</accession>